<evidence type="ECO:0000313" key="3">
    <source>
        <dbReference type="EnsemblPlants" id="cds.evm.model.03.1083"/>
    </source>
</evidence>
<organism evidence="3 4">
    <name type="scientific">Cannabis sativa</name>
    <name type="common">Hemp</name>
    <name type="synonym">Marijuana</name>
    <dbReference type="NCBI Taxonomy" id="3483"/>
    <lineage>
        <taxon>Eukaryota</taxon>
        <taxon>Viridiplantae</taxon>
        <taxon>Streptophyta</taxon>
        <taxon>Embryophyta</taxon>
        <taxon>Tracheophyta</taxon>
        <taxon>Spermatophyta</taxon>
        <taxon>Magnoliopsida</taxon>
        <taxon>eudicotyledons</taxon>
        <taxon>Gunneridae</taxon>
        <taxon>Pentapetalae</taxon>
        <taxon>rosids</taxon>
        <taxon>fabids</taxon>
        <taxon>Rosales</taxon>
        <taxon>Cannabaceae</taxon>
        <taxon>Cannabis</taxon>
    </lineage>
</organism>
<accession>A0A803P3X0</accession>
<keyword evidence="4" id="KW-1185">Reference proteome</keyword>
<dbReference type="Proteomes" id="UP000596661">
    <property type="component" value="Chromosome 3"/>
</dbReference>
<dbReference type="EnsemblPlants" id="evm.model.03.1083">
    <property type="protein sequence ID" value="cds.evm.model.03.1083"/>
    <property type="gene ID" value="evm.TU.03.1083"/>
</dbReference>
<reference evidence="3" key="1">
    <citation type="submission" date="2018-11" db="EMBL/GenBank/DDBJ databases">
        <authorList>
            <person name="Grassa J C."/>
        </authorList>
    </citation>
    <scope>NUCLEOTIDE SEQUENCE [LARGE SCALE GENOMIC DNA]</scope>
</reference>
<name>A0A803P3X0_CANSA</name>
<keyword evidence="1" id="KW-0175">Coiled coil</keyword>
<protein>
    <submittedName>
        <fullName evidence="3">Uncharacterized protein</fullName>
    </submittedName>
</protein>
<sequence length="127" mass="14808">MAKRNCSMVTQLAYELEMLRAEHANAEQMREKATKALAVANTRMEVIIKYRAKMDIQEKEKKLTVLSQEYDKQVEIINDKIINKTTLERKAKHHTELQQKVEEVEKKAVQRPAEVETKLDSSEKAHE</sequence>
<dbReference type="EMBL" id="UZAU01000281">
    <property type="status" value="NOT_ANNOTATED_CDS"/>
    <property type="molecule type" value="Genomic_DNA"/>
</dbReference>
<proteinExistence type="predicted"/>
<feature type="coiled-coil region" evidence="1">
    <location>
        <begin position="9"/>
        <end position="36"/>
    </location>
</feature>
<feature type="region of interest" description="Disordered" evidence="2">
    <location>
        <begin position="93"/>
        <end position="127"/>
    </location>
</feature>
<evidence type="ECO:0000256" key="2">
    <source>
        <dbReference type="SAM" id="MobiDB-lite"/>
    </source>
</evidence>
<dbReference type="Gramene" id="evm.model.03.1083">
    <property type="protein sequence ID" value="cds.evm.model.03.1083"/>
    <property type="gene ID" value="evm.TU.03.1083"/>
</dbReference>
<evidence type="ECO:0000256" key="1">
    <source>
        <dbReference type="SAM" id="Coils"/>
    </source>
</evidence>
<evidence type="ECO:0000313" key="4">
    <source>
        <dbReference type="Proteomes" id="UP000596661"/>
    </source>
</evidence>
<reference evidence="3" key="2">
    <citation type="submission" date="2021-03" db="UniProtKB">
        <authorList>
            <consortium name="EnsemblPlants"/>
        </authorList>
    </citation>
    <scope>IDENTIFICATION</scope>
</reference>
<dbReference type="AlphaFoldDB" id="A0A803P3X0"/>